<evidence type="ECO:0000313" key="8">
    <source>
        <dbReference type="EMBL" id="TEB11959.1"/>
    </source>
</evidence>
<dbReference type="PROSITE" id="PS50072">
    <property type="entry name" value="CSA_PPIASE_2"/>
    <property type="match status" value="1"/>
</dbReference>
<comment type="caution">
    <text evidence="8">The sequence shown here is derived from an EMBL/GenBank/DDBJ whole genome shotgun (WGS) entry which is preliminary data.</text>
</comment>
<evidence type="ECO:0000259" key="7">
    <source>
        <dbReference type="PROSITE" id="PS50072"/>
    </source>
</evidence>
<gene>
    <name evidence="8" type="primary">ppiB_1</name>
    <name evidence="8" type="ORF">Pmgp_01326</name>
</gene>
<evidence type="ECO:0000256" key="5">
    <source>
        <dbReference type="SAM" id="MobiDB-lite"/>
    </source>
</evidence>
<dbReference type="RefSeq" id="WP_243119752.1">
    <property type="nucleotide sequence ID" value="NZ_QFFZ01000010.1"/>
</dbReference>
<comment type="function">
    <text evidence="1 4">PPIases accelerate the folding of proteins. It catalyzes the cis-trans isomerization of proline imidic peptide bonds in oligopeptides.</text>
</comment>
<comment type="catalytic activity">
    <reaction evidence="4">
        <text>[protein]-peptidylproline (omega=180) = [protein]-peptidylproline (omega=0)</text>
        <dbReference type="Rhea" id="RHEA:16237"/>
        <dbReference type="Rhea" id="RHEA-COMP:10747"/>
        <dbReference type="Rhea" id="RHEA-COMP:10748"/>
        <dbReference type="ChEBI" id="CHEBI:83833"/>
        <dbReference type="ChEBI" id="CHEBI:83834"/>
        <dbReference type="EC" id="5.2.1.8"/>
    </reaction>
</comment>
<keyword evidence="6" id="KW-0812">Transmembrane</keyword>
<accession>A0A4Y7RTA6</accession>
<dbReference type="Pfam" id="PF00160">
    <property type="entry name" value="Pro_isomerase"/>
    <property type="match status" value="1"/>
</dbReference>
<feature type="domain" description="PPIase cyclophilin-type" evidence="7">
    <location>
        <begin position="103"/>
        <end position="232"/>
    </location>
</feature>
<evidence type="ECO:0000256" key="6">
    <source>
        <dbReference type="SAM" id="Phobius"/>
    </source>
</evidence>
<dbReference type="InterPro" id="IPR044666">
    <property type="entry name" value="Cyclophilin_A-like"/>
</dbReference>
<dbReference type="CDD" id="cd00317">
    <property type="entry name" value="cyclophilin"/>
    <property type="match status" value="1"/>
</dbReference>
<name>A0A4Y7RTA6_9FIRM</name>
<reference evidence="8 9" key="1">
    <citation type="journal article" date="2018" name="Environ. Microbiol.">
        <title>Novel energy conservation strategies and behaviour of Pelotomaculum schinkii driving syntrophic propionate catabolism.</title>
        <authorList>
            <person name="Hidalgo-Ahumada C.A.P."/>
            <person name="Nobu M.K."/>
            <person name="Narihiro T."/>
            <person name="Tamaki H."/>
            <person name="Liu W.T."/>
            <person name="Kamagata Y."/>
            <person name="Stams A.J.M."/>
            <person name="Imachi H."/>
            <person name="Sousa D.Z."/>
        </authorList>
    </citation>
    <scope>NUCLEOTIDE SEQUENCE [LARGE SCALE GENOMIC DNA]</scope>
    <source>
        <strain evidence="8 9">MGP</strain>
    </source>
</reference>
<keyword evidence="3 4" id="KW-0413">Isomerase</keyword>
<keyword evidence="2 4" id="KW-0697">Rotamase</keyword>
<dbReference type="InterPro" id="IPR029000">
    <property type="entry name" value="Cyclophilin-like_dom_sf"/>
</dbReference>
<evidence type="ECO:0000313" key="9">
    <source>
        <dbReference type="Proteomes" id="UP000297597"/>
    </source>
</evidence>
<evidence type="ECO:0000256" key="3">
    <source>
        <dbReference type="ARBA" id="ARBA00023235"/>
    </source>
</evidence>
<evidence type="ECO:0000256" key="4">
    <source>
        <dbReference type="RuleBase" id="RU363019"/>
    </source>
</evidence>
<keyword evidence="6" id="KW-0472">Membrane</keyword>
<feature type="region of interest" description="Disordered" evidence="5">
    <location>
        <begin position="1"/>
        <end position="53"/>
    </location>
</feature>
<dbReference type="Gene3D" id="2.40.100.10">
    <property type="entry name" value="Cyclophilin-like"/>
    <property type="match status" value="1"/>
</dbReference>
<dbReference type="InterPro" id="IPR002130">
    <property type="entry name" value="Cyclophilin-type_PPIase_dom"/>
</dbReference>
<protein>
    <recommendedName>
        <fullName evidence="4">Peptidyl-prolyl cis-trans isomerase</fullName>
        <shortName evidence="4">PPIase</shortName>
        <ecNumber evidence="4">5.2.1.8</ecNumber>
    </recommendedName>
</protein>
<feature type="transmembrane region" description="Helical" evidence="6">
    <location>
        <begin position="65"/>
        <end position="84"/>
    </location>
</feature>
<dbReference type="EMBL" id="QFFZ01000010">
    <property type="protein sequence ID" value="TEB11959.1"/>
    <property type="molecule type" value="Genomic_DNA"/>
</dbReference>
<feature type="compositionally biased region" description="Low complexity" evidence="5">
    <location>
        <begin position="31"/>
        <end position="53"/>
    </location>
</feature>
<dbReference type="PANTHER" id="PTHR45625:SF4">
    <property type="entry name" value="PEPTIDYLPROLYL ISOMERASE DOMAIN AND WD REPEAT-CONTAINING PROTEIN 1"/>
    <property type="match status" value="1"/>
</dbReference>
<evidence type="ECO:0000256" key="1">
    <source>
        <dbReference type="ARBA" id="ARBA00002388"/>
    </source>
</evidence>
<comment type="similarity">
    <text evidence="4">Belongs to the cyclophilin-type PPIase family.</text>
</comment>
<dbReference type="EC" id="5.2.1.8" evidence="4"/>
<dbReference type="PANTHER" id="PTHR45625">
    <property type="entry name" value="PEPTIDYL-PROLYL CIS-TRANS ISOMERASE-RELATED"/>
    <property type="match status" value="1"/>
</dbReference>
<organism evidence="8 9">
    <name type="scientific">Pelotomaculum propionicicum</name>
    <dbReference type="NCBI Taxonomy" id="258475"/>
    <lineage>
        <taxon>Bacteria</taxon>
        <taxon>Bacillati</taxon>
        <taxon>Bacillota</taxon>
        <taxon>Clostridia</taxon>
        <taxon>Eubacteriales</taxon>
        <taxon>Desulfotomaculaceae</taxon>
        <taxon>Pelotomaculum</taxon>
    </lineage>
</organism>
<keyword evidence="6" id="KW-1133">Transmembrane helix</keyword>
<dbReference type="GO" id="GO:0003755">
    <property type="term" value="F:peptidyl-prolyl cis-trans isomerase activity"/>
    <property type="evidence" value="ECO:0007669"/>
    <property type="project" value="UniProtKB-UniRule"/>
</dbReference>
<sequence>MAEKTKNKKSNQSAKNSKSVKNVKNDKNTKNIKNAGGAQKGKSAAAKTSARSGASMFSDKKKRNIIFAAAAVIMIILAVSIAYWSTKKGVETAKTVTVQTAKGPIVFEVYPNKMPVTVANFEKLAGSNFYDGLTFHRVEDWVIQGGDPLGNGTGGPGWSIPLETNQDLKNVRGAVAMARSQDPNSAGSQFYILKKDASYLDGQYAVFGKVIKGMDVVDQIEKGDKMESVKIE</sequence>
<evidence type="ECO:0000256" key="2">
    <source>
        <dbReference type="ARBA" id="ARBA00023110"/>
    </source>
</evidence>
<keyword evidence="9" id="KW-1185">Reference proteome</keyword>
<proteinExistence type="inferred from homology"/>
<dbReference type="Proteomes" id="UP000297597">
    <property type="component" value="Unassembled WGS sequence"/>
</dbReference>
<feature type="compositionally biased region" description="Low complexity" evidence="5">
    <location>
        <begin position="10"/>
        <end position="22"/>
    </location>
</feature>
<dbReference type="PRINTS" id="PR00153">
    <property type="entry name" value="CSAPPISMRASE"/>
</dbReference>
<dbReference type="SUPFAM" id="SSF50891">
    <property type="entry name" value="Cyclophilin-like"/>
    <property type="match status" value="1"/>
</dbReference>
<dbReference type="AlphaFoldDB" id="A0A4Y7RTA6"/>